<dbReference type="EMBL" id="CP031042">
    <property type="protein sequence ID" value="QDZ22855.1"/>
    <property type="molecule type" value="Genomic_DNA"/>
</dbReference>
<evidence type="ECO:0000313" key="3">
    <source>
        <dbReference type="Proteomes" id="UP000316726"/>
    </source>
</evidence>
<dbReference type="OrthoDB" id="513423at2759"/>
<evidence type="ECO:0000313" key="2">
    <source>
        <dbReference type="EMBL" id="QDZ22855.1"/>
    </source>
</evidence>
<dbReference type="Proteomes" id="UP000316726">
    <property type="component" value="Chromosome 9"/>
</dbReference>
<reference evidence="2 3" key="1">
    <citation type="submission" date="2018-07" db="EMBL/GenBank/DDBJ databases">
        <title>The complete nuclear genome of the prasinophyte Chloropicon primus (CCMP1205).</title>
        <authorList>
            <person name="Pombert J.-F."/>
            <person name="Otis C."/>
            <person name="Turmel M."/>
            <person name="Lemieux C."/>
        </authorList>
    </citation>
    <scope>NUCLEOTIDE SEQUENCE [LARGE SCALE GENOMIC DNA]</scope>
    <source>
        <strain evidence="2 3">CCMP1205</strain>
    </source>
</reference>
<evidence type="ECO:0000256" key="1">
    <source>
        <dbReference type="SAM" id="Phobius"/>
    </source>
</evidence>
<accession>A0A5B8MT98</accession>
<name>A0A5B8MT98_9CHLO</name>
<dbReference type="AlphaFoldDB" id="A0A5B8MT98"/>
<keyword evidence="1" id="KW-1133">Transmembrane helix</keyword>
<gene>
    <name evidence="2" type="ORF">A3770_09p53730</name>
</gene>
<keyword evidence="3" id="KW-1185">Reference proteome</keyword>
<proteinExistence type="predicted"/>
<keyword evidence="1" id="KW-0472">Membrane</keyword>
<keyword evidence="1" id="KW-0812">Transmembrane</keyword>
<organism evidence="2 3">
    <name type="scientific">Chloropicon primus</name>
    <dbReference type="NCBI Taxonomy" id="1764295"/>
    <lineage>
        <taxon>Eukaryota</taxon>
        <taxon>Viridiplantae</taxon>
        <taxon>Chlorophyta</taxon>
        <taxon>Chloropicophyceae</taxon>
        <taxon>Chloropicales</taxon>
        <taxon>Chloropicaceae</taxon>
        <taxon>Chloropicon</taxon>
    </lineage>
</organism>
<protein>
    <submittedName>
        <fullName evidence="2">Uncharacterized protein</fullName>
    </submittedName>
</protein>
<feature type="transmembrane region" description="Helical" evidence="1">
    <location>
        <begin position="98"/>
        <end position="119"/>
    </location>
</feature>
<sequence length="135" mass="14758">MRTTRARRGVLGRAEGCYGRESRGVTSRGWRRGGRKACARAAGDEDRNGASEVVGETAAEEAVTKGFVEDRALQEQMAKKKLLKMKEEEEIKKGQRTAIITGTISILLGVAWLAIVFLLDSRGNTLEPPPPEAFL</sequence>